<dbReference type="Gene3D" id="3.40.50.720">
    <property type="entry name" value="NAD(P)-binding Rossmann-like Domain"/>
    <property type="match status" value="1"/>
</dbReference>
<dbReference type="Pfam" id="PF01408">
    <property type="entry name" value="GFO_IDH_MocA"/>
    <property type="match status" value="1"/>
</dbReference>
<dbReference type="InterPro" id="IPR036291">
    <property type="entry name" value="NAD(P)-bd_dom_sf"/>
</dbReference>
<dbReference type="SUPFAM" id="SSF51735">
    <property type="entry name" value="NAD(P)-binding Rossmann-fold domains"/>
    <property type="match status" value="1"/>
</dbReference>
<dbReference type="RefSeq" id="WP_145416216.1">
    <property type="nucleotide sequence ID" value="NZ_CP036526.1"/>
</dbReference>
<dbReference type="GO" id="GO:0000166">
    <property type="term" value="F:nucleotide binding"/>
    <property type="evidence" value="ECO:0007669"/>
    <property type="project" value="InterPro"/>
</dbReference>
<dbReference type="Gene3D" id="3.30.360.10">
    <property type="entry name" value="Dihydrodipicolinate Reductase, domain 2"/>
    <property type="match status" value="1"/>
</dbReference>
<keyword evidence="5" id="KW-1185">Reference proteome</keyword>
<organism evidence="4 5">
    <name type="scientific">Stieleria marina</name>
    <dbReference type="NCBI Taxonomy" id="1930275"/>
    <lineage>
        <taxon>Bacteria</taxon>
        <taxon>Pseudomonadati</taxon>
        <taxon>Planctomycetota</taxon>
        <taxon>Planctomycetia</taxon>
        <taxon>Pirellulales</taxon>
        <taxon>Pirellulaceae</taxon>
        <taxon>Stieleria</taxon>
    </lineage>
</organism>
<feature type="region of interest" description="Disordered" evidence="1">
    <location>
        <begin position="414"/>
        <end position="444"/>
    </location>
</feature>
<evidence type="ECO:0000256" key="1">
    <source>
        <dbReference type="SAM" id="MobiDB-lite"/>
    </source>
</evidence>
<gene>
    <name evidence="4" type="primary">iolG_8</name>
    <name evidence="4" type="ORF">K239x_06640</name>
</gene>
<dbReference type="Proteomes" id="UP000319817">
    <property type="component" value="Chromosome"/>
</dbReference>
<keyword evidence="4" id="KW-0560">Oxidoreductase</keyword>
<sequence>MKSSRRRLLAGAAVAVGGGAAFAFRRYRNHALITRGFRPTRVGVIGVGAAPGGRGVGMCFYVTPHAKVVALADVDKTHLQNAVDQIYDNPDTYTDYRELLNRDDIDVVIIATPTHWKVKIAIDAMNAGKDVYCEKPITLTVAEGEELKSAVRSTGRMFQAGTQQRTDARFVKACRLIRDGQLGKIRRIVVELPSVTWTEPGPFAIKPVPESLDWKTWLGSAPTVGYQEERCHYNWRYWFDYAGGKLCGWGAHHIDIARWALPDGENHPSRVDGQGRFSGVQGGYDTPITFELNYALPNDVTMVVRGGKPKLGKQPGILFEGEESEFYISRSEARGKLAEKLVAQSDPQVSAHHFLNLIESIETGAKPHSDVDSQVDSMNTCHIGNICLRLGRPLQWDADERRFIDDEEANAMLTRKSASESDISPVSQISPVSDELSAASEATS</sequence>
<evidence type="ECO:0000259" key="3">
    <source>
        <dbReference type="Pfam" id="PF19051"/>
    </source>
</evidence>
<name>A0A517NNP8_9BACT</name>
<dbReference type="EC" id="1.1.1.18" evidence="4"/>
<dbReference type="Pfam" id="PF19051">
    <property type="entry name" value="GFO_IDH_MocA_C2"/>
    <property type="match status" value="1"/>
</dbReference>
<feature type="domain" description="Gfo/Idh/MocA-like oxidoreductase N-terminal" evidence="2">
    <location>
        <begin position="41"/>
        <end position="161"/>
    </location>
</feature>
<dbReference type="InterPro" id="IPR050463">
    <property type="entry name" value="Gfo/Idh/MocA_oxidrdct_glycsds"/>
</dbReference>
<protein>
    <submittedName>
        <fullName evidence="4">Inositol 2-dehydrogenase</fullName>
        <ecNumber evidence="4">1.1.1.18</ecNumber>
    </submittedName>
</protein>
<dbReference type="SUPFAM" id="SSF55347">
    <property type="entry name" value="Glyceraldehyde-3-phosphate dehydrogenase-like, C-terminal domain"/>
    <property type="match status" value="1"/>
</dbReference>
<dbReference type="OrthoDB" id="9788246at2"/>
<reference evidence="4 5" key="1">
    <citation type="submission" date="2019-02" db="EMBL/GenBank/DDBJ databases">
        <title>Deep-cultivation of Planctomycetes and their phenomic and genomic characterization uncovers novel biology.</title>
        <authorList>
            <person name="Wiegand S."/>
            <person name="Jogler M."/>
            <person name="Boedeker C."/>
            <person name="Pinto D."/>
            <person name="Vollmers J."/>
            <person name="Rivas-Marin E."/>
            <person name="Kohn T."/>
            <person name="Peeters S.H."/>
            <person name="Heuer A."/>
            <person name="Rast P."/>
            <person name="Oberbeckmann S."/>
            <person name="Bunk B."/>
            <person name="Jeske O."/>
            <person name="Meyerdierks A."/>
            <person name="Storesund J.E."/>
            <person name="Kallscheuer N."/>
            <person name="Luecker S."/>
            <person name="Lage O.M."/>
            <person name="Pohl T."/>
            <person name="Merkel B.J."/>
            <person name="Hornburger P."/>
            <person name="Mueller R.-W."/>
            <person name="Bruemmer F."/>
            <person name="Labrenz M."/>
            <person name="Spormann A.M."/>
            <person name="Op den Camp H."/>
            <person name="Overmann J."/>
            <person name="Amann R."/>
            <person name="Jetten M.S.M."/>
            <person name="Mascher T."/>
            <person name="Medema M.H."/>
            <person name="Devos D.P."/>
            <person name="Kaster A.-K."/>
            <person name="Ovreas L."/>
            <person name="Rohde M."/>
            <person name="Galperin M.Y."/>
            <person name="Jogler C."/>
        </authorList>
    </citation>
    <scope>NUCLEOTIDE SEQUENCE [LARGE SCALE GENOMIC DNA]</scope>
    <source>
        <strain evidence="4 5">K23_9</strain>
    </source>
</reference>
<feature type="compositionally biased region" description="Polar residues" evidence="1">
    <location>
        <begin position="420"/>
        <end position="431"/>
    </location>
</feature>
<dbReference type="PANTHER" id="PTHR43818:SF5">
    <property type="entry name" value="OXIDOREDUCTASE FAMILY PROTEIN"/>
    <property type="match status" value="1"/>
</dbReference>
<evidence type="ECO:0000259" key="2">
    <source>
        <dbReference type="Pfam" id="PF01408"/>
    </source>
</evidence>
<accession>A0A517NNP8</accession>
<dbReference type="InterPro" id="IPR043906">
    <property type="entry name" value="Gfo/Idh/MocA_OxRdtase_bact_C"/>
</dbReference>
<dbReference type="GO" id="GO:0050112">
    <property type="term" value="F:inositol 2-dehydrogenase (NAD+) activity"/>
    <property type="evidence" value="ECO:0007669"/>
    <property type="project" value="UniProtKB-EC"/>
</dbReference>
<proteinExistence type="predicted"/>
<dbReference type="InterPro" id="IPR000683">
    <property type="entry name" value="Gfo/Idh/MocA-like_OxRdtase_N"/>
</dbReference>
<dbReference type="PROSITE" id="PS51318">
    <property type="entry name" value="TAT"/>
    <property type="match status" value="1"/>
</dbReference>
<dbReference type="EMBL" id="CP036526">
    <property type="protein sequence ID" value="QDT08723.1"/>
    <property type="molecule type" value="Genomic_DNA"/>
</dbReference>
<feature type="domain" description="Gfo/Idh/MocA-like oxidoreductase bacterial type C-terminal" evidence="3">
    <location>
        <begin position="196"/>
        <end position="416"/>
    </location>
</feature>
<dbReference type="InterPro" id="IPR006311">
    <property type="entry name" value="TAT_signal"/>
</dbReference>
<dbReference type="AlphaFoldDB" id="A0A517NNP8"/>
<evidence type="ECO:0000313" key="5">
    <source>
        <dbReference type="Proteomes" id="UP000319817"/>
    </source>
</evidence>
<dbReference type="PANTHER" id="PTHR43818">
    <property type="entry name" value="BCDNA.GH03377"/>
    <property type="match status" value="1"/>
</dbReference>
<evidence type="ECO:0000313" key="4">
    <source>
        <dbReference type="EMBL" id="QDT08723.1"/>
    </source>
</evidence>